<dbReference type="Pfam" id="PF02151">
    <property type="entry name" value="UVR"/>
    <property type="match status" value="1"/>
</dbReference>
<gene>
    <name evidence="3" type="ORF">Aco03nite_077430</name>
</gene>
<dbReference type="InterPro" id="IPR001943">
    <property type="entry name" value="UVR_dom"/>
</dbReference>
<dbReference type="RefSeq" id="WP_203805351.1">
    <property type="nucleotide sequence ID" value="NZ_BAAAQE010000117.1"/>
</dbReference>
<feature type="region of interest" description="Disordered" evidence="1">
    <location>
        <begin position="481"/>
        <end position="519"/>
    </location>
</feature>
<evidence type="ECO:0000313" key="3">
    <source>
        <dbReference type="EMBL" id="GID59339.1"/>
    </source>
</evidence>
<feature type="compositionally biased region" description="Acidic residues" evidence="1">
    <location>
        <begin position="485"/>
        <end position="497"/>
    </location>
</feature>
<dbReference type="PANTHER" id="PTHR31252:SF11">
    <property type="entry name" value="DUF4419 DOMAIN-CONTAINING PROTEIN"/>
    <property type="match status" value="1"/>
</dbReference>
<dbReference type="PANTHER" id="PTHR31252">
    <property type="entry name" value="DUF4419 DOMAIN-CONTAINING PROTEIN"/>
    <property type="match status" value="1"/>
</dbReference>
<proteinExistence type="predicted"/>
<reference evidence="3 4" key="1">
    <citation type="submission" date="2021-01" db="EMBL/GenBank/DDBJ databases">
        <title>Whole genome shotgun sequence of Actinoplanes couchii NBRC 106145.</title>
        <authorList>
            <person name="Komaki H."/>
            <person name="Tamura T."/>
        </authorList>
    </citation>
    <scope>NUCLEOTIDE SEQUENCE [LARGE SCALE GENOMIC DNA]</scope>
    <source>
        <strain evidence="3 4">NBRC 106145</strain>
    </source>
</reference>
<dbReference type="EMBL" id="BOMG01000096">
    <property type="protein sequence ID" value="GID59339.1"/>
    <property type="molecule type" value="Genomic_DNA"/>
</dbReference>
<dbReference type="Pfam" id="PF14388">
    <property type="entry name" value="DUF4419"/>
    <property type="match status" value="1"/>
</dbReference>
<comment type="caution">
    <text evidence="3">The sequence shown here is derived from an EMBL/GenBank/DDBJ whole genome shotgun (WGS) entry which is preliminary data.</text>
</comment>
<feature type="domain" description="UVR" evidence="2">
    <location>
        <begin position="517"/>
        <end position="552"/>
    </location>
</feature>
<accession>A0ABQ3XLE5</accession>
<evidence type="ECO:0000313" key="4">
    <source>
        <dbReference type="Proteomes" id="UP000612282"/>
    </source>
</evidence>
<dbReference type="Gene3D" id="4.10.860.10">
    <property type="entry name" value="UVR domain"/>
    <property type="match status" value="1"/>
</dbReference>
<keyword evidence="4" id="KW-1185">Reference proteome</keyword>
<dbReference type="InterPro" id="IPR025533">
    <property type="entry name" value="DUF4419"/>
</dbReference>
<evidence type="ECO:0000259" key="2">
    <source>
        <dbReference type="PROSITE" id="PS50151"/>
    </source>
</evidence>
<name>A0ABQ3XLE5_9ACTN</name>
<sequence length="559" mass="60469">MVSFPVDDVVPAGERLPARPLGELFAGALVAGGDPALPVLAPDGVHPLLSAVGRAFAEHRPLVLSPDAVWLTIAHGIAQHVRLHAGELRPRLVSWPDRRWLEVSHAGPMPVDAESWRALVGSFGRLLAAEVVDAGLFACDFSTSTDVERVAGQVVLLDAYSPYFSLWLQCVCGIPSITLTGTVADWRRIRERVDALPGFGLERWWRSLAPIADQFTHAAAGAVDTGFWQRIYNPADAYGGDVITGWAARLYPYLSGGGVVDRPNPLLNLPIDQPRELTSGRMGYTGPGVRSDAVPATLSRVVITVNDRAGRDNRTVDLHAGLVAVAQDPDGALRPVAGWHLTPAEPQIDDVIDRIVRDHHATAPREESMLFASADLAAFYRRIGSATLFDGAWRIRPIAEHGRLRDGTGQQSFIAVIDLADGRTIGAALDHDRQTLHWFAGHPAALCDQPEDVPVYGTSLTIVLAAALDNDGDISHLETGRLDQLDLDDQEDTDDTPEPSPVDRRPPDPPPPGADADEQLAWIRQAKEAAIDEQDYERAALLRDREKALLAGEPFAGHG</sequence>
<evidence type="ECO:0000256" key="1">
    <source>
        <dbReference type="SAM" id="MobiDB-lite"/>
    </source>
</evidence>
<organism evidence="3 4">
    <name type="scientific">Actinoplanes couchii</name>
    <dbReference type="NCBI Taxonomy" id="403638"/>
    <lineage>
        <taxon>Bacteria</taxon>
        <taxon>Bacillati</taxon>
        <taxon>Actinomycetota</taxon>
        <taxon>Actinomycetes</taxon>
        <taxon>Micromonosporales</taxon>
        <taxon>Micromonosporaceae</taxon>
        <taxon>Actinoplanes</taxon>
    </lineage>
</organism>
<dbReference type="PROSITE" id="PS50151">
    <property type="entry name" value="UVR"/>
    <property type="match status" value="1"/>
</dbReference>
<protein>
    <recommendedName>
        <fullName evidence="2">UVR domain-containing protein</fullName>
    </recommendedName>
</protein>
<dbReference type="Proteomes" id="UP000612282">
    <property type="component" value="Unassembled WGS sequence"/>
</dbReference>